<feature type="compositionally biased region" description="Basic and acidic residues" evidence="20">
    <location>
        <begin position="19"/>
        <end position="29"/>
    </location>
</feature>
<evidence type="ECO:0000256" key="18">
    <source>
        <dbReference type="ARBA" id="ARBA00029586"/>
    </source>
</evidence>
<dbReference type="Proteomes" id="UP001589867">
    <property type="component" value="Unassembled WGS sequence"/>
</dbReference>
<evidence type="ECO:0000256" key="13">
    <source>
        <dbReference type="ARBA" id="ARBA00023002"/>
    </source>
</evidence>
<keyword evidence="7" id="KW-0679">Respiratory chain</keyword>
<evidence type="ECO:0000256" key="14">
    <source>
        <dbReference type="ARBA" id="ARBA00023004"/>
    </source>
</evidence>
<evidence type="ECO:0000256" key="8">
    <source>
        <dbReference type="ARBA" id="ARBA00022692"/>
    </source>
</evidence>
<keyword evidence="9" id="KW-0001">2Fe-2S</keyword>
<comment type="function">
    <text evidence="1">Iron-sulfur subunit of the cytochrome bc1 complex, an essential component of the respiratory electron transport chain required for ATP synthesis. The bc1 complex catalyzes the oxidation of menaquinol and the reduction of cytochrome c in the respiratory chain. The bc1 complex operates through a Q-cycle mechanism that couples electron transfer to generation of the proton gradient that drives ATP synthesis.</text>
</comment>
<evidence type="ECO:0000256" key="7">
    <source>
        <dbReference type="ARBA" id="ARBA00022660"/>
    </source>
</evidence>
<keyword evidence="13" id="KW-0560">Oxidoreductase</keyword>
<evidence type="ECO:0000256" key="4">
    <source>
        <dbReference type="ARBA" id="ARBA00015816"/>
    </source>
</evidence>
<feature type="transmembrane region" description="Helical" evidence="21">
    <location>
        <begin position="114"/>
        <end position="134"/>
    </location>
</feature>
<comment type="caution">
    <text evidence="23">The sequence shown here is derived from an EMBL/GenBank/DDBJ whole genome shotgun (WGS) entry which is preliminary data.</text>
</comment>
<evidence type="ECO:0000256" key="10">
    <source>
        <dbReference type="ARBA" id="ARBA00022723"/>
    </source>
</evidence>
<accession>A0ABV6MH19</accession>
<evidence type="ECO:0000256" key="5">
    <source>
        <dbReference type="ARBA" id="ARBA00022448"/>
    </source>
</evidence>
<keyword evidence="16 21" id="KW-0472">Membrane</keyword>
<evidence type="ECO:0000256" key="3">
    <source>
        <dbReference type="ARBA" id="ARBA00010651"/>
    </source>
</evidence>
<keyword evidence="15" id="KW-0411">Iron-sulfur</keyword>
<evidence type="ECO:0000256" key="9">
    <source>
        <dbReference type="ARBA" id="ARBA00022714"/>
    </source>
</evidence>
<protein>
    <recommendedName>
        <fullName evidence="4">Cytochrome bc1 complex Rieske iron-sulfur subunit</fullName>
    </recommendedName>
    <alternativeName>
        <fullName evidence="18">Cytochrome bc1 reductase complex subunit QcrA</fullName>
    </alternativeName>
    <alternativeName>
        <fullName evidence="19">Rieske iron-sulfur protein</fullName>
    </alternativeName>
</protein>
<evidence type="ECO:0000313" key="23">
    <source>
        <dbReference type="EMBL" id="MFC0533849.1"/>
    </source>
</evidence>
<keyword evidence="17" id="KW-1015">Disulfide bond</keyword>
<dbReference type="Pfam" id="PF19297">
    <property type="entry name" value="QcrA_N"/>
    <property type="match status" value="1"/>
</dbReference>
<feature type="region of interest" description="Disordered" evidence="20">
    <location>
        <begin position="1"/>
        <end position="31"/>
    </location>
</feature>
<evidence type="ECO:0000256" key="11">
    <source>
        <dbReference type="ARBA" id="ARBA00022982"/>
    </source>
</evidence>
<dbReference type="SUPFAM" id="SSF50022">
    <property type="entry name" value="ISP domain"/>
    <property type="match status" value="1"/>
</dbReference>
<keyword evidence="11" id="KW-0249">Electron transport</keyword>
<feature type="domain" description="Rieske" evidence="22">
    <location>
        <begin position="267"/>
        <end position="363"/>
    </location>
</feature>
<evidence type="ECO:0000256" key="1">
    <source>
        <dbReference type="ARBA" id="ARBA00002494"/>
    </source>
</evidence>
<keyword evidence="5" id="KW-0813">Transport</keyword>
<dbReference type="InterPro" id="IPR017941">
    <property type="entry name" value="Rieske_2Fe-2S"/>
</dbReference>
<evidence type="ECO:0000256" key="21">
    <source>
        <dbReference type="SAM" id="Phobius"/>
    </source>
</evidence>
<gene>
    <name evidence="23" type="ORF">ACFFIA_40230</name>
</gene>
<dbReference type="InterPro" id="IPR014349">
    <property type="entry name" value="Rieske_Fe-S_prot"/>
</dbReference>
<keyword evidence="14" id="KW-0408">Iron</keyword>
<keyword evidence="24" id="KW-1185">Reference proteome</keyword>
<dbReference type="CDD" id="cd03467">
    <property type="entry name" value="Rieske"/>
    <property type="match status" value="1"/>
</dbReference>
<feature type="transmembrane region" description="Helical" evidence="21">
    <location>
        <begin position="79"/>
        <end position="102"/>
    </location>
</feature>
<dbReference type="PANTHER" id="PTHR10134">
    <property type="entry name" value="CYTOCHROME B-C1 COMPLEX SUBUNIT RIESKE, MITOCHONDRIAL"/>
    <property type="match status" value="1"/>
</dbReference>
<feature type="compositionally biased region" description="Basic and acidic residues" evidence="20">
    <location>
        <begin position="232"/>
        <end position="244"/>
    </location>
</feature>
<evidence type="ECO:0000256" key="16">
    <source>
        <dbReference type="ARBA" id="ARBA00023136"/>
    </source>
</evidence>
<sequence length="380" mass="41601">MKAPHENAPLRSTFTRGPRSTDTHAHDVEREEVDVDDPRLSRFEIVREGARRDGIEIVHYEDPYPIKGTKAERRMVRTVASFFLLTGLASTAFMIIYIWGPWEYELGANNSKLYTPLLGVTLGIALLGVGFGILTWGKRLLPREVAIQDRHDGPSDRVDRKLTGETMAYIADEMGIKRRKTLGLAALLGLAPVGLVAAAPLVGGLIKSPTKDRILFRTGWDPAGNGGRPVRLTREDGTPIRPDDVSVGGQMTVFPGIPGGATNEHADSPTLLIHLRAGDAEKALATAKPVNEGSQWENFVAYSKICTHAGCPASLYEQQTNRLLCPCHQSQFLITDNARPIFGPATRSLPQLPITVDEEGFFVATSDYKVAVGPAFWERP</sequence>
<evidence type="ECO:0000256" key="12">
    <source>
        <dbReference type="ARBA" id="ARBA00022989"/>
    </source>
</evidence>
<dbReference type="RefSeq" id="WP_377261963.1">
    <property type="nucleotide sequence ID" value="NZ_JBHLUH010000091.1"/>
</dbReference>
<dbReference type="EMBL" id="JBHLUH010000091">
    <property type="protein sequence ID" value="MFC0533849.1"/>
    <property type="molecule type" value="Genomic_DNA"/>
</dbReference>
<evidence type="ECO:0000256" key="6">
    <source>
        <dbReference type="ARBA" id="ARBA00022475"/>
    </source>
</evidence>
<keyword evidence="12 21" id="KW-1133">Transmembrane helix</keyword>
<dbReference type="PROSITE" id="PS51296">
    <property type="entry name" value="RIESKE"/>
    <property type="match status" value="1"/>
</dbReference>
<comment type="subcellular location">
    <subcellularLocation>
        <location evidence="2">Cell membrane</location>
        <topology evidence="2">Multi-pass membrane protein</topology>
    </subcellularLocation>
</comment>
<dbReference type="InterPro" id="IPR045603">
    <property type="entry name" value="QcrA_N"/>
</dbReference>
<dbReference type="Pfam" id="PF00355">
    <property type="entry name" value="Rieske"/>
    <property type="match status" value="1"/>
</dbReference>
<evidence type="ECO:0000256" key="15">
    <source>
        <dbReference type="ARBA" id="ARBA00023014"/>
    </source>
</evidence>
<feature type="transmembrane region" description="Helical" evidence="21">
    <location>
        <begin position="184"/>
        <end position="206"/>
    </location>
</feature>
<evidence type="ECO:0000259" key="22">
    <source>
        <dbReference type="PROSITE" id="PS51296"/>
    </source>
</evidence>
<keyword evidence="6" id="KW-1003">Cell membrane</keyword>
<evidence type="ECO:0000256" key="20">
    <source>
        <dbReference type="SAM" id="MobiDB-lite"/>
    </source>
</evidence>
<comment type="similarity">
    <text evidence="3">Belongs to the Rieske iron-sulfur protein family.</text>
</comment>
<dbReference type="InterPro" id="IPR036922">
    <property type="entry name" value="Rieske_2Fe-2S_sf"/>
</dbReference>
<evidence type="ECO:0000256" key="19">
    <source>
        <dbReference type="ARBA" id="ARBA00032409"/>
    </source>
</evidence>
<organism evidence="23 24">
    <name type="scientific">Phytohabitans kaempferiae</name>
    <dbReference type="NCBI Taxonomy" id="1620943"/>
    <lineage>
        <taxon>Bacteria</taxon>
        <taxon>Bacillati</taxon>
        <taxon>Actinomycetota</taxon>
        <taxon>Actinomycetes</taxon>
        <taxon>Micromonosporales</taxon>
        <taxon>Micromonosporaceae</taxon>
    </lineage>
</organism>
<keyword evidence="8 21" id="KW-0812">Transmembrane</keyword>
<reference evidence="23 24" key="1">
    <citation type="submission" date="2024-09" db="EMBL/GenBank/DDBJ databases">
        <authorList>
            <person name="Sun Q."/>
            <person name="Mori K."/>
        </authorList>
    </citation>
    <scope>NUCLEOTIDE SEQUENCE [LARGE SCALE GENOMIC DNA]</scope>
    <source>
        <strain evidence="23 24">TBRC 3947</strain>
    </source>
</reference>
<feature type="region of interest" description="Disordered" evidence="20">
    <location>
        <begin position="226"/>
        <end position="248"/>
    </location>
</feature>
<dbReference type="Gene3D" id="2.102.10.10">
    <property type="entry name" value="Rieske [2Fe-2S] iron-sulphur domain"/>
    <property type="match status" value="1"/>
</dbReference>
<name>A0ABV6MH19_9ACTN</name>
<evidence type="ECO:0000313" key="24">
    <source>
        <dbReference type="Proteomes" id="UP001589867"/>
    </source>
</evidence>
<evidence type="ECO:0000256" key="17">
    <source>
        <dbReference type="ARBA" id="ARBA00023157"/>
    </source>
</evidence>
<keyword evidence="10" id="KW-0479">Metal-binding</keyword>
<evidence type="ECO:0000256" key="2">
    <source>
        <dbReference type="ARBA" id="ARBA00004651"/>
    </source>
</evidence>
<proteinExistence type="inferred from homology"/>